<dbReference type="Pfam" id="PF08378">
    <property type="entry name" value="NERD"/>
    <property type="match status" value="1"/>
</dbReference>
<comment type="caution">
    <text evidence="4">The sequence shown here is derived from an EMBL/GenBank/DDBJ whole genome shotgun (WGS) entry which is preliminary data.</text>
</comment>
<keyword evidence="2" id="KW-0472">Membrane</keyword>
<evidence type="ECO:0000259" key="3">
    <source>
        <dbReference type="PROSITE" id="PS50076"/>
    </source>
</evidence>
<feature type="domain" description="J" evidence="3">
    <location>
        <begin position="26"/>
        <end position="87"/>
    </location>
</feature>
<sequence>MAAAATRPHKVFAQPSEVTTRVPDVDYYEVLGLRRDATAADVKTAYRRLAKTMHPDGGGTVGTFRLLREAYDVLSDPAARARYDSGRATVVPVPVRPRPRRRFGDEPGFVPDLPELDAEDLSWWHVAGEDTRTRHGRRRGPGHTPVVVAVAGMVLVLLPLVTGVGFSTPVLIVWLLLTAGTALLVQRLARGYLRDAKAREAYAEEFGGRTVFGAPGTERDELAERLTADLLEGYLTRLPGARIFHGLAWPGSVFADVDHAVLCGKRLVLIESKLWLPGHYETAEDGRLLRNGRPFRGGGSRLTESLAAYRGLLPDVALRGAMIVYPSRSGELTTADPGELAVAPMTPEEFLHEIGEWLAADPSTVDHETLRRLRDQVVGGGRAA</sequence>
<proteinExistence type="predicted"/>
<dbReference type="CDD" id="cd06257">
    <property type="entry name" value="DnaJ"/>
    <property type="match status" value="1"/>
</dbReference>
<dbReference type="PANTHER" id="PTHR43096:SF52">
    <property type="entry name" value="DNAJ HOMOLOG 1, MITOCHONDRIAL-RELATED"/>
    <property type="match status" value="1"/>
</dbReference>
<dbReference type="PRINTS" id="PR00625">
    <property type="entry name" value="JDOMAIN"/>
</dbReference>
<dbReference type="SUPFAM" id="SSF46565">
    <property type="entry name" value="Chaperone J-domain"/>
    <property type="match status" value="1"/>
</dbReference>
<keyword evidence="1" id="KW-0143">Chaperone</keyword>
<dbReference type="Gene3D" id="1.10.287.110">
    <property type="entry name" value="DnaJ domain"/>
    <property type="match status" value="1"/>
</dbReference>
<keyword evidence="2" id="KW-1133">Transmembrane helix</keyword>
<dbReference type="Pfam" id="PF00226">
    <property type="entry name" value="DnaJ"/>
    <property type="match status" value="1"/>
</dbReference>
<evidence type="ECO:0000256" key="1">
    <source>
        <dbReference type="ARBA" id="ARBA00023186"/>
    </source>
</evidence>
<dbReference type="EMBL" id="BNAW01000002">
    <property type="protein sequence ID" value="GHF96327.1"/>
    <property type="molecule type" value="Genomic_DNA"/>
</dbReference>
<name>A0ABQ3JZE4_9PSEU</name>
<dbReference type="InterPro" id="IPR001623">
    <property type="entry name" value="DnaJ_domain"/>
</dbReference>
<gene>
    <name evidence="4" type="ORF">GCM10017567_08640</name>
</gene>
<keyword evidence="5" id="KW-1185">Reference proteome</keyword>
<evidence type="ECO:0000256" key="2">
    <source>
        <dbReference type="SAM" id="Phobius"/>
    </source>
</evidence>
<accession>A0ABQ3JZE4</accession>
<dbReference type="InterPro" id="IPR011528">
    <property type="entry name" value="NERD"/>
</dbReference>
<feature type="transmembrane region" description="Helical" evidence="2">
    <location>
        <begin position="144"/>
        <end position="165"/>
    </location>
</feature>
<feature type="transmembrane region" description="Helical" evidence="2">
    <location>
        <begin position="171"/>
        <end position="189"/>
    </location>
</feature>
<dbReference type="InterPro" id="IPR018253">
    <property type="entry name" value="DnaJ_domain_CS"/>
</dbReference>
<organism evidence="4 5">
    <name type="scientific">Amycolatopsis bullii</name>
    <dbReference type="NCBI Taxonomy" id="941987"/>
    <lineage>
        <taxon>Bacteria</taxon>
        <taxon>Bacillati</taxon>
        <taxon>Actinomycetota</taxon>
        <taxon>Actinomycetes</taxon>
        <taxon>Pseudonocardiales</taxon>
        <taxon>Pseudonocardiaceae</taxon>
        <taxon>Amycolatopsis</taxon>
    </lineage>
</organism>
<evidence type="ECO:0000313" key="5">
    <source>
        <dbReference type="Proteomes" id="UP000649955"/>
    </source>
</evidence>
<dbReference type="SMART" id="SM00271">
    <property type="entry name" value="DnaJ"/>
    <property type="match status" value="1"/>
</dbReference>
<dbReference type="InterPro" id="IPR036869">
    <property type="entry name" value="J_dom_sf"/>
</dbReference>
<evidence type="ECO:0000313" key="4">
    <source>
        <dbReference type="EMBL" id="GHF96327.1"/>
    </source>
</evidence>
<keyword evidence="2" id="KW-0812">Transmembrane</keyword>
<dbReference type="Proteomes" id="UP000649955">
    <property type="component" value="Unassembled WGS sequence"/>
</dbReference>
<dbReference type="PROSITE" id="PS00636">
    <property type="entry name" value="DNAJ_1"/>
    <property type="match status" value="1"/>
</dbReference>
<dbReference type="PANTHER" id="PTHR43096">
    <property type="entry name" value="DNAJ HOMOLOG 1, MITOCHONDRIAL-RELATED"/>
    <property type="match status" value="1"/>
</dbReference>
<protein>
    <submittedName>
        <fullName evidence="4">Molecular chaperone DnaJ</fullName>
    </submittedName>
</protein>
<dbReference type="PROSITE" id="PS50076">
    <property type="entry name" value="DNAJ_2"/>
    <property type="match status" value="1"/>
</dbReference>
<reference evidence="5" key="1">
    <citation type="journal article" date="2019" name="Int. J. Syst. Evol. Microbiol.">
        <title>The Global Catalogue of Microorganisms (GCM) 10K type strain sequencing project: providing services to taxonomists for standard genome sequencing and annotation.</title>
        <authorList>
            <consortium name="The Broad Institute Genomics Platform"/>
            <consortium name="The Broad Institute Genome Sequencing Center for Infectious Disease"/>
            <person name="Wu L."/>
            <person name="Ma J."/>
        </authorList>
    </citation>
    <scope>NUCLEOTIDE SEQUENCE [LARGE SCALE GENOMIC DNA]</scope>
    <source>
        <strain evidence="5">CGMCC 4.7680</strain>
    </source>
</reference>